<keyword evidence="4 7" id="KW-0378">Hydrolase</keyword>
<feature type="active site" description="Charge relay system" evidence="6 7">
    <location>
        <position position="421"/>
    </location>
</feature>
<dbReference type="InterPro" id="IPR034197">
    <property type="entry name" value="Peptidases_S8_3"/>
</dbReference>
<dbReference type="PANTHER" id="PTHR10795">
    <property type="entry name" value="PROPROTEIN CONVERTASE SUBTILISIN/KEXIN"/>
    <property type="match status" value="1"/>
</dbReference>
<feature type="active site" description="Charge relay system" evidence="6 7">
    <location>
        <position position="129"/>
    </location>
</feature>
<dbReference type="EMBL" id="QPKB01000002">
    <property type="protein sequence ID" value="RWR76058.1"/>
    <property type="molecule type" value="Genomic_DNA"/>
</dbReference>
<dbReference type="CDD" id="cd04852">
    <property type="entry name" value="Peptidases_S8_3"/>
    <property type="match status" value="1"/>
</dbReference>
<dbReference type="FunFam" id="2.60.40.2310:FF:000001">
    <property type="entry name" value="Subtilisin-like protease SBT1.5"/>
    <property type="match status" value="1"/>
</dbReference>
<feature type="active site" description="Charge relay system" evidence="6 7">
    <location>
        <position position="60"/>
    </location>
</feature>
<dbReference type="PRINTS" id="PR00723">
    <property type="entry name" value="SUBTILISIN"/>
</dbReference>
<evidence type="ECO:0000259" key="9">
    <source>
        <dbReference type="Pfam" id="PF17766"/>
    </source>
</evidence>
<dbReference type="InterPro" id="IPR015500">
    <property type="entry name" value="Peptidase_S8_subtilisin-rel"/>
</dbReference>
<proteinExistence type="inferred from homology"/>
<dbReference type="PROSITE" id="PS00138">
    <property type="entry name" value="SUBTILASE_SER"/>
    <property type="match status" value="1"/>
</dbReference>
<keyword evidence="11" id="KW-1185">Reference proteome</keyword>
<name>A0A3S3MWC0_9MAGN</name>
<evidence type="ECO:0000256" key="2">
    <source>
        <dbReference type="ARBA" id="ARBA00022670"/>
    </source>
</evidence>
<keyword evidence="3" id="KW-0732">Signal</keyword>
<evidence type="ECO:0000313" key="10">
    <source>
        <dbReference type="EMBL" id="RWR76058.1"/>
    </source>
</evidence>
<comment type="caution">
    <text evidence="10">The sequence shown here is derived from an EMBL/GenBank/DDBJ whole genome shotgun (WGS) entry which is preliminary data.</text>
</comment>
<evidence type="ECO:0000256" key="6">
    <source>
        <dbReference type="PIRSR" id="PIRSR615500-1"/>
    </source>
</evidence>
<comment type="similarity">
    <text evidence="1 7">Belongs to the peptidase S8 family.</text>
</comment>
<dbReference type="OrthoDB" id="206201at2759"/>
<dbReference type="GO" id="GO:0004252">
    <property type="term" value="F:serine-type endopeptidase activity"/>
    <property type="evidence" value="ECO:0007669"/>
    <property type="project" value="UniProtKB-UniRule"/>
</dbReference>
<evidence type="ECO:0000256" key="4">
    <source>
        <dbReference type="ARBA" id="ARBA00022801"/>
    </source>
</evidence>
<dbReference type="Pfam" id="PF17766">
    <property type="entry name" value="fn3_6"/>
    <property type="match status" value="1"/>
</dbReference>
<dbReference type="Pfam" id="PF00082">
    <property type="entry name" value="Peptidase_S8"/>
    <property type="match status" value="1"/>
</dbReference>
<dbReference type="InterPro" id="IPR000209">
    <property type="entry name" value="Peptidase_S8/S53_dom"/>
</dbReference>
<sequence length="639" mass="68570">MYIYSWIFVEFPGVVHVVQSRQGKLHTTRSWDFLGLDYYRQTEILTNSKLGSDVIIGVVDSGIWPESKSFNDDGYGPIPLRWKGTCEHGDEFNASHCNRKIIGARWYANGLTEEDTKGDYLSPRDVNGHGTHTASTAAGSLVQNVSFGGLGIGAARGGAPRARLAIYKVLWGEKTLTSSATVLAAVDDAIHDGVDVLSLSLGFDFFDFSIGYLHAVAKGITVVFAGGNDGPRPQSITNVAPWVITVAASTIDRSFPATITLGNNRSLVGQPQIGSLRLGNEFRGLYTDPDSPSCALGTLNATMVKGKVVLCFMGNNPSPDLQFQRAVLSVQRAGGFGLIFSQYTTNSRIPCGNISCILVDYEVGIKILYYIGTTSSPIVKISAATTVVGATVVSPRPDIAAPGVNILAAWKSFYDFASGTSMATPHIAGIVALIKASHPTWSPSAIKSAIVTTASVTDEYGLPITAEGAPRKLADPFDYGGGHVNPNKALDPGLVYDIDAADYFKFHCYTGFIGGTPTIEICDSKQGSLLDLNLPSISIPNLRTTAVVWRTVNNIGEADATYKAIIEPPPGVKMEVEPQVIIFNSTVTKHSFKVTFSTYLRVQGDYTFGSLTWVDGKHSVRIPIAVRTTIQESYADISL</sequence>
<keyword evidence="2 7" id="KW-0645">Protease</keyword>
<evidence type="ECO:0000256" key="3">
    <source>
        <dbReference type="ARBA" id="ARBA00022729"/>
    </source>
</evidence>
<dbReference type="InterPro" id="IPR045051">
    <property type="entry name" value="SBT"/>
</dbReference>
<dbReference type="STRING" id="337451.A0A3S3MWC0"/>
<organism evidence="10 11">
    <name type="scientific">Cinnamomum micranthum f. kanehirae</name>
    <dbReference type="NCBI Taxonomy" id="337451"/>
    <lineage>
        <taxon>Eukaryota</taxon>
        <taxon>Viridiplantae</taxon>
        <taxon>Streptophyta</taxon>
        <taxon>Embryophyta</taxon>
        <taxon>Tracheophyta</taxon>
        <taxon>Spermatophyta</taxon>
        <taxon>Magnoliopsida</taxon>
        <taxon>Magnoliidae</taxon>
        <taxon>Laurales</taxon>
        <taxon>Lauraceae</taxon>
        <taxon>Cinnamomum</taxon>
    </lineage>
</organism>
<dbReference type="FunFam" id="3.40.50.200:FF:000006">
    <property type="entry name" value="Subtilisin-like protease SBT1.5"/>
    <property type="match status" value="1"/>
</dbReference>
<accession>A0A3S3MWC0</accession>
<dbReference type="SUPFAM" id="SSF52743">
    <property type="entry name" value="Subtilisin-like"/>
    <property type="match status" value="1"/>
</dbReference>
<feature type="domain" description="Peptidase S8/S53" evidence="8">
    <location>
        <begin position="51"/>
        <end position="457"/>
    </location>
</feature>
<dbReference type="InterPro" id="IPR036852">
    <property type="entry name" value="Peptidase_S8/S53_dom_sf"/>
</dbReference>
<feature type="domain" description="Subtilisin-like protease fibronectin type-III" evidence="9">
    <location>
        <begin position="531"/>
        <end position="626"/>
    </location>
</feature>
<dbReference type="Gene3D" id="3.50.30.30">
    <property type="match status" value="1"/>
</dbReference>
<keyword evidence="5 7" id="KW-0720">Serine protease</keyword>
<protein>
    <submittedName>
        <fullName evidence="10">Subtilisin-like protein protease SBT3.7</fullName>
    </submittedName>
</protein>
<dbReference type="GO" id="GO:0006508">
    <property type="term" value="P:proteolysis"/>
    <property type="evidence" value="ECO:0007669"/>
    <property type="project" value="UniProtKB-KW"/>
</dbReference>
<dbReference type="PROSITE" id="PS51892">
    <property type="entry name" value="SUBTILASE"/>
    <property type="match status" value="1"/>
</dbReference>
<dbReference type="InterPro" id="IPR023828">
    <property type="entry name" value="Peptidase_S8_Ser-AS"/>
</dbReference>
<dbReference type="AlphaFoldDB" id="A0A3S3MWC0"/>
<dbReference type="InterPro" id="IPR041469">
    <property type="entry name" value="Subtilisin-like_FN3"/>
</dbReference>
<evidence type="ECO:0000256" key="1">
    <source>
        <dbReference type="ARBA" id="ARBA00011073"/>
    </source>
</evidence>
<reference evidence="10 11" key="1">
    <citation type="journal article" date="2019" name="Nat. Plants">
        <title>Stout camphor tree genome fills gaps in understanding of flowering plant genome evolution.</title>
        <authorList>
            <person name="Chaw S.M."/>
            <person name="Liu Y.C."/>
            <person name="Wu Y.W."/>
            <person name="Wang H.Y."/>
            <person name="Lin C.I."/>
            <person name="Wu C.S."/>
            <person name="Ke H.M."/>
            <person name="Chang L.Y."/>
            <person name="Hsu C.Y."/>
            <person name="Yang H.T."/>
            <person name="Sudianto E."/>
            <person name="Hsu M.H."/>
            <person name="Wu K.P."/>
            <person name="Wang L.N."/>
            <person name="Leebens-Mack J.H."/>
            <person name="Tsai I.J."/>
        </authorList>
    </citation>
    <scope>NUCLEOTIDE SEQUENCE [LARGE SCALE GENOMIC DNA]</scope>
    <source>
        <strain evidence="11">cv. Chaw 1501</strain>
        <tissue evidence="10">Young leaves</tissue>
    </source>
</reference>
<evidence type="ECO:0000256" key="7">
    <source>
        <dbReference type="PROSITE-ProRule" id="PRU01240"/>
    </source>
</evidence>
<dbReference type="Gene3D" id="3.40.50.200">
    <property type="entry name" value="Peptidase S8/S53 domain"/>
    <property type="match status" value="1"/>
</dbReference>
<dbReference type="CDD" id="cd02120">
    <property type="entry name" value="PA_subtilisin_like"/>
    <property type="match status" value="1"/>
</dbReference>
<dbReference type="Gene3D" id="2.60.40.2310">
    <property type="match status" value="1"/>
</dbReference>
<dbReference type="Proteomes" id="UP000283530">
    <property type="component" value="Unassembled WGS sequence"/>
</dbReference>
<gene>
    <name evidence="10" type="ORF">CKAN_00447000</name>
</gene>
<evidence type="ECO:0000313" key="11">
    <source>
        <dbReference type="Proteomes" id="UP000283530"/>
    </source>
</evidence>
<evidence type="ECO:0000256" key="5">
    <source>
        <dbReference type="ARBA" id="ARBA00022825"/>
    </source>
</evidence>
<evidence type="ECO:0000259" key="8">
    <source>
        <dbReference type="Pfam" id="PF00082"/>
    </source>
</evidence>